<dbReference type="EMBL" id="PZJH01000003">
    <property type="protein sequence ID" value="RAK44660.1"/>
    <property type="molecule type" value="Genomic_DNA"/>
</dbReference>
<evidence type="ECO:0000313" key="2">
    <source>
        <dbReference type="EMBL" id="RAK44660.1"/>
    </source>
</evidence>
<dbReference type="InterPro" id="IPR011051">
    <property type="entry name" value="RmlC_Cupin_sf"/>
</dbReference>
<reference evidence="2 3" key="1">
    <citation type="journal article" date="2018" name="Front. Microbiol.">
        <title>Description and Comparative Genomics of Macrococcus caseolyticus subsp. hominis subsp. nov., Macrococcus goetzii sp. nov., Macrococcus epidermidis sp. nov., and Macrococcus bohemicus sp. nov., Novel Macrococci From Human Clinical Material With Virulence Potential and Suspected Uptake of Foreign DNA by Natural Transformation.</title>
        <authorList>
            <person name="Maslanova I."/>
            <person name="Wertheimer Z."/>
            <person name="Sedlacek I."/>
            <person name="Svec P."/>
            <person name="Indrakova A."/>
            <person name="Kovarovic V."/>
            <person name="Schumann P."/>
            <person name="Sproer C."/>
            <person name="Kralova S."/>
            <person name="Sedo O."/>
            <person name="Kristofova L."/>
            <person name="Vrbovska V."/>
            <person name="Fuzik T."/>
            <person name="Petras P."/>
            <person name="Zdrahal Z."/>
            <person name="Ruzickova V."/>
            <person name="Doskar J."/>
            <person name="Pantucek R."/>
        </authorList>
    </citation>
    <scope>NUCLEOTIDE SEQUENCE [LARGE SCALE GENOMIC DNA]</scope>
    <source>
        <strain evidence="2 3">01/688</strain>
    </source>
</reference>
<dbReference type="InterPro" id="IPR014710">
    <property type="entry name" value="RmlC-like_jellyroll"/>
</dbReference>
<dbReference type="InterPro" id="IPR039935">
    <property type="entry name" value="YML079W-like"/>
</dbReference>
<dbReference type="CDD" id="cd06121">
    <property type="entry name" value="cupin_YML079wp"/>
    <property type="match status" value="1"/>
</dbReference>
<protein>
    <submittedName>
        <fullName evidence="2">Cupin</fullName>
    </submittedName>
</protein>
<gene>
    <name evidence="2" type="ORF">BHU61_08075</name>
</gene>
<dbReference type="Pfam" id="PF06172">
    <property type="entry name" value="Cupin_5"/>
    <property type="match status" value="1"/>
</dbReference>
<accession>A0A327ZQQ1</accession>
<name>A0A327ZQQ1_9STAP</name>
<dbReference type="SUPFAM" id="SSF51182">
    <property type="entry name" value="RmlC-like cupins"/>
    <property type="match status" value="1"/>
</dbReference>
<dbReference type="Proteomes" id="UP000249808">
    <property type="component" value="Unassembled WGS sequence"/>
</dbReference>
<feature type="domain" description="DUF985" evidence="1">
    <location>
        <begin position="5"/>
        <end position="134"/>
    </location>
</feature>
<dbReference type="Gene3D" id="2.60.120.10">
    <property type="entry name" value="Jelly Rolls"/>
    <property type="match status" value="1"/>
</dbReference>
<sequence length="162" mass="18764">MNKDQLIKKLRMQPHPEGGYYYETYRSNEVTADGRALYTSIYFLLETGNISHFHRIDSDELWYYHGGDSLTVHMIYPDGKYEAVKLGLDVMNGEVPQFLVPKHTIFASSVEEDNAWSFVGCMVSPGFTFEGFELFTKDELKQVYPHLEDVIEKYALTTIEEQ</sequence>
<proteinExistence type="predicted"/>
<organism evidence="2 3">
    <name type="scientific">Macrococcus epidermidis</name>
    <dbReference type="NCBI Taxonomy" id="1902580"/>
    <lineage>
        <taxon>Bacteria</taxon>
        <taxon>Bacillati</taxon>
        <taxon>Bacillota</taxon>
        <taxon>Bacilli</taxon>
        <taxon>Bacillales</taxon>
        <taxon>Staphylococcaceae</taxon>
        <taxon>Macrococcus</taxon>
    </lineage>
</organism>
<evidence type="ECO:0000259" key="1">
    <source>
        <dbReference type="Pfam" id="PF06172"/>
    </source>
</evidence>
<dbReference type="PANTHER" id="PTHR33387">
    <property type="entry name" value="RMLC-LIKE JELLY ROLL FOLD PROTEIN"/>
    <property type="match status" value="1"/>
</dbReference>
<dbReference type="PANTHER" id="PTHR33387:SF3">
    <property type="entry name" value="DUF985 DOMAIN-CONTAINING PROTEIN"/>
    <property type="match status" value="1"/>
</dbReference>
<keyword evidence="3" id="KW-1185">Reference proteome</keyword>
<dbReference type="InterPro" id="IPR009327">
    <property type="entry name" value="Cupin_DUF985"/>
</dbReference>
<dbReference type="RefSeq" id="WP_111716027.1">
    <property type="nucleotide sequence ID" value="NZ_JBHSSR010000013.1"/>
</dbReference>
<evidence type="ECO:0000313" key="3">
    <source>
        <dbReference type="Proteomes" id="UP000249808"/>
    </source>
</evidence>
<dbReference type="AlphaFoldDB" id="A0A327ZQQ1"/>
<comment type="caution">
    <text evidence="2">The sequence shown here is derived from an EMBL/GenBank/DDBJ whole genome shotgun (WGS) entry which is preliminary data.</text>
</comment>